<dbReference type="FunFam" id="4.10.40.20:FF:000001">
    <property type="entry name" value="Insulin-like growth factor binding protein 5"/>
    <property type="match status" value="1"/>
</dbReference>
<evidence type="ECO:0000259" key="14">
    <source>
        <dbReference type="PROSITE" id="PS51323"/>
    </source>
</evidence>
<dbReference type="OrthoDB" id="9926277at2759"/>
<evidence type="ECO:0000256" key="10">
    <source>
        <dbReference type="ARBA" id="ARBA00049694"/>
    </source>
</evidence>
<dbReference type="GO" id="GO:0005737">
    <property type="term" value="C:cytoplasm"/>
    <property type="evidence" value="ECO:0007669"/>
    <property type="project" value="Ensembl"/>
</dbReference>
<comment type="function">
    <text evidence="1">IGF-binding proteins prolong the half-life of the IGFs and have been shown to either inhibit or stimulate the growth promoting effects of the IGFs on cell culture. They alter the interaction of IGFs with their cell surface receptors.</text>
</comment>
<dbReference type="Gene3D" id="4.10.40.20">
    <property type="match status" value="1"/>
</dbReference>
<keyword evidence="6" id="KW-0341">Growth regulation</keyword>
<dbReference type="GO" id="GO:0048640">
    <property type="term" value="P:negative regulation of developmental growth"/>
    <property type="evidence" value="ECO:0007669"/>
    <property type="project" value="UniProtKB-ARBA"/>
</dbReference>
<evidence type="ECO:0000256" key="12">
    <source>
        <dbReference type="SAM" id="SignalP"/>
    </source>
</evidence>
<evidence type="ECO:0000256" key="6">
    <source>
        <dbReference type="ARBA" id="ARBA00022604"/>
    </source>
</evidence>
<evidence type="ECO:0000256" key="9">
    <source>
        <dbReference type="ARBA" id="ARBA00023183"/>
    </source>
</evidence>
<dbReference type="InterPro" id="IPR017891">
    <property type="entry name" value="Insulin_GF-bd_Cys-rich_CS"/>
</dbReference>
<evidence type="ECO:0000259" key="13">
    <source>
        <dbReference type="PROSITE" id="PS51162"/>
    </source>
</evidence>
<dbReference type="GO" id="GO:0043567">
    <property type="term" value="P:regulation of insulin-like growth factor receptor signaling pathway"/>
    <property type="evidence" value="ECO:0007669"/>
    <property type="project" value="TreeGrafter"/>
</dbReference>
<dbReference type="Proteomes" id="UP000261560">
    <property type="component" value="Unplaced"/>
</dbReference>
<keyword evidence="16" id="KW-1185">Reference proteome</keyword>
<evidence type="ECO:0000256" key="8">
    <source>
        <dbReference type="ARBA" id="ARBA00023157"/>
    </source>
</evidence>
<keyword evidence="4" id="KW-0964">Secreted</keyword>
<reference evidence="15" key="2">
    <citation type="submission" date="2025-09" db="UniProtKB">
        <authorList>
            <consortium name="Ensembl"/>
        </authorList>
    </citation>
    <scope>IDENTIFICATION</scope>
</reference>
<evidence type="ECO:0000256" key="4">
    <source>
        <dbReference type="ARBA" id="ARBA00022525"/>
    </source>
</evidence>
<dbReference type="SUPFAM" id="SSF57184">
    <property type="entry name" value="Growth factor receptor domain"/>
    <property type="match status" value="1"/>
</dbReference>
<dbReference type="InterPro" id="IPR022322">
    <property type="entry name" value="IGFBP1"/>
</dbReference>
<dbReference type="GO" id="GO:0001666">
    <property type="term" value="P:response to hypoxia"/>
    <property type="evidence" value="ECO:0007669"/>
    <property type="project" value="Ensembl"/>
</dbReference>
<dbReference type="STRING" id="30732.ENSOMEP00000013377"/>
<feature type="chain" id="PRO_5017365665" description="Insulin-like growth factor-binding protein 1" evidence="12">
    <location>
        <begin position="29"/>
        <end position="262"/>
    </location>
</feature>
<dbReference type="Pfam" id="PF00086">
    <property type="entry name" value="Thyroglobulin_1"/>
    <property type="match status" value="1"/>
</dbReference>
<sequence length="262" mass="27899">MPAMAGLRLRRVVAAALCCAALAAVTLGSPVLGPEPFRCAPCTQERLSACPAVAPGCAEVVRESGCGCCVACALKRGEMCGIYTAPCGAGLKCTPRPDDPRPLHALTRGQAVCAEVPAQEPVPELQTQDQEEPEAEMDNTAGISDTGLYLSGLSKPYDPRAAADAQESMKAKLIAIRKIFPEQGPCLLELQTAMEKIAKSQQKLGDKLTRFYLPNCDKRGFYKPKQCDSSLDGQRGPCWCVNSWNGKKILGSTDLPVDAECP</sequence>
<proteinExistence type="predicted"/>
<feature type="signal peptide" evidence="12">
    <location>
        <begin position="1"/>
        <end position="28"/>
    </location>
</feature>
<dbReference type="InterPro" id="IPR000867">
    <property type="entry name" value="IGFBP-like"/>
</dbReference>
<dbReference type="PANTHER" id="PTHR11551:SF6">
    <property type="entry name" value="INSULIN-LIKE GROWTH FACTOR-BINDING PROTEIN 1"/>
    <property type="match status" value="1"/>
</dbReference>
<dbReference type="GO" id="GO:0005615">
    <property type="term" value="C:extracellular space"/>
    <property type="evidence" value="ECO:0007669"/>
    <property type="project" value="TreeGrafter"/>
</dbReference>
<dbReference type="GO" id="GO:0031099">
    <property type="term" value="P:regeneration"/>
    <property type="evidence" value="ECO:0007669"/>
    <property type="project" value="Ensembl"/>
</dbReference>
<keyword evidence="7 12" id="KW-0732">Signal</keyword>
<dbReference type="GO" id="GO:0008285">
    <property type="term" value="P:negative regulation of cell population proliferation"/>
    <property type="evidence" value="ECO:0007669"/>
    <property type="project" value="Ensembl"/>
</dbReference>
<dbReference type="GeneID" id="112150930"/>
<accession>A0A3B3C8F6</accession>
<name>A0A3B3C8F6_ORYME</name>
<dbReference type="Pfam" id="PF00219">
    <property type="entry name" value="IGFBP"/>
    <property type="match status" value="1"/>
</dbReference>
<dbReference type="GeneTree" id="ENSGT00940000157394"/>
<dbReference type="Gene3D" id="4.10.800.10">
    <property type="entry name" value="Thyroglobulin type-1"/>
    <property type="match status" value="1"/>
</dbReference>
<dbReference type="PRINTS" id="PR01977">
    <property type="entry name" value="IGFBPFAMILY1"/>
</dbReference>
<keyword evidence="8" id="KW-1015">Disulfide bond</keyword>
<comment type="subcellular location">
    <subcellularLocation>
        <location evidence="2">Secreted</location>
    </subcellularLocation>
</comment>
<dbReference type="PROSITE" id="PS51323">
    <property type="entry name" value="IGFBP_N_2"/>
    <property type="match status" value="1"/>
</dbReference>
<comment type="subunit">
    <text evidence="10">Binds equally well IGF1 and IGF2. Interacts with integrin ITGA5:ITGB1. Interacts with VHL; this interaction inhibits HIF1A degradation.</text>
</comment>
<dbReference type="PROSITE" id="PS00484">
    <property type="entry name" value="THYROGLOBULIN_1_1"/>
    <property type="match status" value="1"/>
</dbReference>
<dbReference type="InterPro" id="IPR000716">
    <property type="entry name" value="Thyroglobulin_1"/>
</dbReference>
<dbReference type="Ensembl" id="ENSOMET00000033115.1">
    <property type="protein sequence ID" value="ENSOMEP00000013377.1"/>
    <property type="gene ID" value="ENSOMEG00000014831.1"/>
</dbReference>
<feature type="domain" description="Thyroglobulin type-1" evidence="13">
    <location>
        <begin position="183"/>
        <end position="261"/>
    </location>
</feature>
<dbReference type="PROSITE" id="PS00222">
    <property type="entry name" value="IGFBP_N_1"/>
    <property type="match status" value="1"/>
</dbReference>
<dbReference type="FunFam" id="4.10.800.10:FF:000002">
    <property type="entry name" value="Insulin-like growth factor-binding protein 2"/>
    <property type="match status" value="1"/>
</dbReference>
<dbReference type="GO" id="GO:0031995">
    <property type="term" value="F:insulin-like growth factor II binding"/>
    <property type="evidence" value="ECO:0007669"/>
    <property type="project" value="Ensembl"/>
</dbReference>
<evidence type="ECO:0000256" key="3">
    <source>
        <dbReference type="ARBA" id="ARBA00013675"/>
    </source>
</evidence>
<dbReference type="PANTHER" id="PTHR11551">
    <property type="entry name" value="INSULIN-LIKE GROWTH FACTOR BINDING PROTEIN"/>
    <property type="match status" value="1"/>
</dbReference>
<feature type="domain" description="IGFBP N-terminal" evidence="14">
    <location>
        <begin position="35"/>
        <end position="116"/>
    </location>
</feature>
<dbReference type="PRINTS" id="PR01976">
    <property type="entry name" value="IGFBPFAMILY"/>
</dbReference>
<dbReference type="GO" id="GO:0031994">
    <property type="term" value="F:insulin-like growth factor I binding"/>
    <property type="evidence" value="ECO:0007669"/>
    <property type="project" value="Ensembl"/>
</dbReference>
<dbReference type="RefSeq" id="XP_024135235.1">
    <property type="nucleotide sequence ID" value="XM_024279467.2"/>
</dbReference>
<dbReference type="InterPro" id="IPR022321">
    <property type="entry name" value="IGFBP_1-6_chordata"/>
</dbReference>
<evidence type="ECO:0000313" key="16">
    <source>
        <dbReference type="Proteomes" id="UP000261560"/>
    </source>
</evidence>
<dbReference type="KEGG" id="oml:112150930"/>
<keyword evidence="9" id="KW-0340">Growth factor binding</keyword>
<organism evidence="15 16">
    <name type="scientific">Oryzias melastigma</name>
    <name type="common">Marine medaka</name>
    <dbReference type="NCBI Taxonomy" id="30732"/>
    <lineage>
        <taxon>Eukaryota</taxon>
        <taxon>Metazoa</taxon>
        <taxon>Chordata</taxon>
        <taxon>Craniata</taxon>
        <taxon>Vertebrata</taxon>
        <taxon>Euteleostomi</taxon>
        <taxon>Actinopterygii</taxon>
        <taxon>Neopterygii</taxon>
        <taxon>Teleostei</taxon>
        <taxon>Neoteleostei</taxon>
        <taxon>Acanthomorphata</taxon>
        <taxon>Ovalentaria</taxon>
        <taxon>Atherinomorphae</taxon>
        <taxon>Beloniformes</taxon>
        <taxon>Adrianichthyidae</taxon>
        <taxon>Oryziinae</taxon>
        <taxon>Oryzias</taxon>
    </lineage>
</organism>
<evidence type="ECO:0000313" key="15">
    <source>
        <dbReference type="Ensembl" id="ENSOMEP00000013377.1"/>
    </source>
</evidence>
<evidence type="ECO:0000256" key="5">
    <source>
        <dbReference type="ARBA" id="ARBA00022553"/>
    </source>
</evidence>
<dbReference type="AlphaFoldDB" id="A0A3B3C8F6"/>
<dbReference type="InterPro" id="IPR009030">
    <property type="entry name" value="Growth_fac_rcpt_cys_sf"/>
</dbReference>
<evidence type="ECO:0000256" key="2">
    <source>
        <dbReference type="ARBA" id="ARBA00004613"/>
    </source>
</evidence>
<reference evidence="15" key="1">
    <citation type="submission" date="2025-08" db="UniProtKB">
        <authorList>
            <consortium name="Ensembl"/>
        </authorList>
    </citation>
    <scope>IDENTIFICATION</scope>
</reference>
<protein>
    <recommendedName>
        <fullName evidence="3">Insulin-like growth factor-binding protein 1</fullName>
    </recommendedName>
</protein>
<dbReference type="InterPro" id="IPR036857">
    <property type="entry name" value="Thyroglobulin_1_sf"/>
</dbReference>
<dbReference type="SUPFAM" id="SSF57610">
    <property type="entry name" value="Thyroglobulin type-1 domain"/>
    <property type="match status" value="1"/>
</dbReference>
<keyword evidence="5" id="KW-0597">Phosphoprotein</keyword>
<evidence type="ECO:0000256" key="11">
    <source>
        <dbReference type="PROSITE-ProRule" id="PRU00500"/>
    </source>
</evidence>
<comment type="caution">
    <text evidence="11">Lacks conserved residue(s) required for the propagation of feature annotation.</text>
</comment>
<dbReference type="CDD" id="cd00191">
    <property type="entry name" value="TY"/>
    <property type="match status" value="1"/>
</dbReference>
<dbReference type="SMART" id="SM00211">
    <property type="entry name" value="TY"/>
    <property type="match status" value="1"/>
</dbReference>
<dbReference type="PROSITE" id="PS51162">
    <property type="entry name" value="THYROGLOBULIN_1_2"/>
    <property type="match status" value="1"/>
</dbReference>
<evidence type="ECO:0000256" key="1">
    <source>
        <dbReference type="ARBA" id="ARBA00003811"/>
    </source>
</evidence>
<evidence type="ECO:0000256" key="7">
    <source>
        <dbReference type="ARBA" id="ARBA00022729"/>
    </source>
</evidence>
<dbReference type="SMART" id="SM00121">
    <property type="entry name" value="IB"/>
    <property type="match status" value="1"/>
</dbReference>
<dbReference type="OMA" id="CVNTWNG"/>
<dbReference type="PaxDb" id="30732-ENSOMEP00000013377"/>